<name>A0A133UMK2_9EURY</name>
<evidence type="ECO:0000313" key="2">
    <source>
        <dbReference type="Proteomes" id="UP000070155"/>
    </source>
</evidence>
<protein>
    <submittedName>
        <fullName evidence="1">Uncharacterized protein</fullName>
    </submittedName>
</protein>
<reference evidence="1 2" key="1">
    <citation type="journal article" date="2016" name="Sci. Rep.">
        <title>Metabolic traits of an uncultured archaeal lineage -MSBL1- from brine pools of the Red Sea.</title>
        <authorList>
            <person name="Mwirichia R."/>
            <person name="Alam I."/>
            <person name="Rashid M."/>
            <person name="Vinu M."/>
            <person name="Ba-Alawi W."/>
            <person name="Anthony Kamau A."/>
            <person name="Kamanda Ngugi D."/>
            <person name="Goker M."/>
            <person name="Klenk H.P."/>
            <person name="Bajic V."/>
            <person name="Stingl U."/>
        </authorList>
    </citation>
    <scope>NUCLEOTIDE SEQUENCE [LARGE SCALE GENOMIC DNA]</scope>
    <source>
        <strain evidence="1">SCGC-AAA259I07</strain>
    </source>
</reference>
<comment type="caution">
    <text evidence="1">The sequence shown here is derived from an EMBL/GenBank/DDBJ whole genome shotgun (WGS) entry which is preliminary data.</text>
</comment>
<keyword evidence="2" id="KW-1185">Reference proteome</keyword>
<proteinExistence type="predicted"/>
<accession>A0A133UMK2</accession>
<sequence>EKTKKNASNLKITPYRGEKIKLLSPDLQSGKAGFYILYYFFRFKTKNQFSNQNLHLKIFLSKKTKED</sequence>
<dbReference type="Proteomes" id="UP000070155">
    <property type="component" value="Unassembled WGS sequence"/>
</dbReference>
<gene>
    <name evidence="1" type="ORF">AKJ36_00405</name>
</gene>
<evidence type="ECO:0000313" key="1">
    <source>
        <dbReference type="EMBL" id="KXA95462.1"/>
    </source>
</evidence>
<feature type="non-terminal residue" evidence="1">
    <location>
        <position position="1"/>
    </location>
</feature>
<dbReference type="EMBL" id="LHXQ01000003">
    <property type="protein sequence ID" value="KXA95462.1"/>
    <property type="molecule type" value="Genomic_DNA"/>
</dbReference>
<organism evidence="1 2">
    <name type="scientific">candidate division MSBL1 archaeon SCGC-AAA259I07</name>
    <dbReference type="NCBI Taxonomy" id="1698266"/>
    <lineage>
        <taxon>Archaea</taxon>
        <taxon>Methanobacteriati</taxon>
        <taxon>Methanobacteriota</taxon>
        <taxon>candidate division MSBL1</taxon>
    </lineage>
</organism>
<dbReference type="AlphaFoldDB" id="A0A133UMK2"/>